<dbReference type="AlphaFoldDB" id="A6TVT4"/>
<sequence>MGGITVNKKIAVTGILLIVFSWIGNFMYFQSYQLEEPLFMEHYYDRGLRELVSFEIRYLINKNDNVNIYRIDIPGIPSERIRVSEQYSIDYVQHNLGVMVVEITDEEMHSWLNEDGIVFNEMTVYFNNGTSQQVDIGEIKIQKREAIDWEERALSQVSGGGSSNGNSYSLHKVEESLKVLSFEYDNKRKLEGFLHLYMNPSKIRLEEIMESESAFMESINEEDLKSQEELRRTYERMRDVQGSLFQIDGLTIKDIHFPMEFNSGEQIKISYYFDSTEEHDQRYHLFIDIEAMLLIETVEGVRRIQSLYIQNRPQFSSRQIRQIIKERR</sequence>
<dbReference type="EMBL" id="CP000724">
    <property type="protein sequence ID" value="ABR50302.1"/>
    <property type="molecule type" value="Genomic_DNA"/>
</dbReference>
<keyword evidence="3" id="KW-1185">Reference proteome</keyword>
<feature type="transmembrane region" description="Helical" evidence="1">
    <location>
        <begin position="12"/>
        <end position="29"/>
    </location>
</feature>
<keyword evidence="1" id="KW-0472">Membrane</keyword>
<proteinExistence type="predicted"/>
<evidence type="ECO:0000313" key="2">
    <source>
        <dbReference type="EMBL" id="ABR50302.1"/>
    </source>
</evidence>
<dbReference type="KEGG" id="amt:Amet_4222"/>
<keyword evidence="1" id="KW-0812">Transmembrane</keyword>
<evidence type="ECO:0000313" key="3">
    <source>
        <dbReference type="Proteomes" id="UP000001572"/>
    </source>
</evidence>
<dbReference type="eggNOG" id="ENOG5033DBJ">
    <property type="taxonomic scope" value="Bacteria"/>
</dbReference>
<protein>
    <submittedName>
        <fullName evidence="2">Uncharacterized protein</fullName>
    </submittedName>
</protein>
<gene>
    <name evidence="2" type="ordered locus">Amet_4222</name>
</gene>
<accession>A6TVT4</accession>
<dbReference type="STRING" id="293826.Amet_4222"/>
<evidence type="ECO:0000256" key="1">
    <source>
        <dbReference type="SAM" id="Phobius"/>
    </source>
</evidence>
<reference evidence="3" key="1">
    <citation type="journal article" date="2016" name="Genome Announc.">
        <title>Complete genome sequence of Alkaliphilus metalliredigens strain QYMF, an alkaliphilic and metal-reducing bacterium isolated from borax-contaminated leachate ponds.</title>
        <authorList>
            <person name="Hwang C."/>
            <person name="Copeland A."/>
            <person name="Lucas S."/>
            <person name="Lapidus A."/>
            <person name="Barry K."/>
            <person name="Detter J.C."/>
            <person name="Glavina Del Rio T."/>
            <person name="Hammon N."/>
            <person name="Israni S."/>
            <person name="Dalin E."/>
            <person name="Tice H."/>
            <person name="Pitluck S."/>
            <person name="Chertkov O."/>
            <person name="Brettin T."/>
            <person name="Bruce D."/>
            <person name="Han C."/>
            <person name="Schmutz J."/>
            <person name="Larimer F."/>
            <person name="Land M.L."/>
            <person name="Hauser L."/>
            <person name="Kyrpides N."/>
            <person name="Mikhailova N."/>
            <person name="Ye Q."/>
            <person name="Zhou J."/>
            <person name="Richardson P."/>
            <person name="Fields M.W."/>
        </authorList>
    </citation>
    <scope>NUCLEOTIDE SEQUENCE [LARGE SCALE GENOMIC DNA]</scope>
    <source>
        <strain evidence="3">QYMF</strain>
    </source>
</reference>
<dbReference type="Proteomes" id="UP000001572">
    <property type="component" value="Chromosome"/>
</dbReference>
<name>A6TVT4_ALKMQ</name>
<organism evidence="2 3">
    <name type="scientific">Alkaliphilus metalliredigens (strain QYMF)</name>
    <dbReference type="NCBI Taxonomy" id="293826"/>
    <lineage>
        <taxon>Bacteria</taxon>
        <taxon>Bacillati</taxon>
        <taxon>Bacillota</taxon>
        <taxon>Clostridia</taxon>
        <taxon>Peptostreptococcales</taxon>
        <taxon>Natronincolaceae</taxon>
        <taxon>Alkaliphilus</taxon>
    </lineage>
</organism>
<dbReference type="HOGENOM" id="CLU_927015_0_0_9"/>
<keyword evidence="1" id="KW-1133">Transmembrane helix</keyword>